<dbReference type="InterPro" id="IPR001747">
    <property type="entry name" value="Vitellogenin_N"/>
</dbReference>
<keyword evidence="2" id="KW-0758">Storage protein</keyword>
<dbReference type="InterPro" id="IPR015255">
    <property type="entry name" value="Vitellinogen_open_b-sht"/>
</dbReference>
<evidence type="ECO:0000256" key="6">
    <source>
        <dbReference type="SAM" id="Phobius"/>
    </source>
</evidence>
<dbReference type="SMART" id="SM01169">
    <property type="entry name" value="DUF1943"/>
    <property type="match status" value="1"/>
</dbReference>
<evidence type="ECO:0008006" key="11">
    <source>
        <dbReference type="Google" id="ProtNLM"/>
    </source>
</evidence>
<organism evidence="9">
    <name type="scientific">Oppiella nova</name>
    <dbReference type="NCBI Taxonomy" id="334625"/>
    <lineage>
        <taxon>Eukaryota</taxon>
        <taxon>Metazoa</taxon>
        <taxon>Ecdysozoa</taxon>
        <taxon>Arthropoda</taxon>
        <taxon>Chelicerata</taxon>
        <taxon>Arachnida</taxon>
        <taxon>Acari</taxon>
        <taxon>Acariformes</taxon>
        <taxon>Sarcoptiformes</taxon>
        <taxon>Oribatida</taxon>
        <taxon>Brachypylina</taxon>
        <taxon>Oppioidea</taxon>
        <taxon>Oppiidae</taxon>
        <taxon>Oppiella</taxon>
    </lineage>
</organism>
<evidence type="ECO:0000256" key="4">
    <source>
        <dbReference type="ARBA" id="ARBA00023180"/>
    </source>
</evidence>
<keyword evidence="6" id="KW-1133">Transmembrane helix</keyword>
<keyword evidence="6" id="KW-0472">Membrane</keyword>
<dbReference type="PANTHER" id="PTHR23345:SF15">
    <property type="entry name" value="VITELLOGENIN 1-RELATED"/>
    <property type="match status" value="1"/>
</dbReference>
<dbReference type="InterPro" id="IPR015819">
    <property type="entry name" value="Lipid_transp_b-sht_shell"/>
</dbReference>
<reference evidence="9" key="1">
    <citation type="submission" date="2020-11" db="EMBL/GenBank/DDBJ databases">
        <authorList>
            <person name="Tran Van P."/>
        </authorList>
    </citation>
    <scope>NUCLEOTIDE SEQUENCE</scope>
</reference>
<dbReference type="CDD" id="cd00033">
    <property type="entry name" value="CCP"/>
    <property type="match status" value="3"/>
</dbReference>
<keyword evidence="1" id="KW-0732">Signal</keyword>
<dbReference type="InterPro" id="IPR000436">
    <property type="entry name" value="Sushi_SCR_CCP_dom"/>
</dbReference>
<dbReference type="GO" id="GO:0045735">
    <property type="term" value="F:nutrient reservoir activity"/>
    <property type="evidence" value="ECO:0007669"/>
    <property type="project" value="UniProtKB-KW"/>
</dbReference>
<dbReference type="Gene3D" id="1.25.10.20">
    <property type="entry name" value="Vitellinogen, superhelical"/>
    <property type="match status" value="1"/>
</dbReference>
<evidence type="ECO:0000313" key="9">
    <source>
        <dbReference type="EMBL" id="CAD7639196.1"/>
    </source>
</evidence>
<dbReference type="EMBL" id="OC915195">
    <property type="protein sequence ID" value="CAD7639196.1"/>
    <property type="molecule type" value="Genomic_DNA"/>
</dbReference>
<evidence type="ECO:0000313" key="10">
    <source>
        <dbReference type="Proteomes" id="UP000728032"/>
    </source>
</evidence>
<dbReference type="Proteomes" id="UP000728032">
    <property type="component" value="Unassembled WGS sequence"/>
</dbReference>
<dbReference type="SMART" id="SM00638">
    <property type="entry name" value="LPD_N"/>
    <property type="match status" value="1"/>
</dbReference>
<dbReference type="SUPFAM" id="SSF56968">
    <property type="entry name" value="Lipovitellin-phosvitin complex, beta-sheet shell regions"/>
    <property type="match status" value="2"/>
</dbReference>
<accession>A0A7R9LCQ9</accession>
<feature type="disulfide bond" evidence="5">
    <location>
        <begin position="211"/>
        <end position="238"/>
    </location>
</feature>
<evidence type="ECO:0000259" key="7">
    <source>
        <dbReference type="PROSITE" id="PS50923"/>
    </source>
</evidence>
<dbReference type="Pfam" id="PF09172">
    <property type="entry name" value="Vit_open_b-sht"/>
    <property type="match status" value="1"/>
</dbReference>
<protein>
    <recommendedName>
        <fullName evidence="11">Vitellogenin</fullName>
    </recommendedName>
</protein>
<keyword evidence="6" id="KW-0812">Transmembrane</keyword>
<dbReference type="EMBL" id="CAJPVJ010000370">
    <property type="protein sequence ID" value="CAG2162242.1"/>
    <property type="molecule type" value="Genomic_DNA"/>
</dbReference>
<dbReference type="InterPro" id="IPR035976">
    <property type="entry name" value="Sushi/SCR/CCP_sf"/>
</dbReference>
<feature type="disulfide bond" evidence="5">
    <location>
        <begin position="599"/>
        <end position="626"/>
    </location>
</feature>
<keyword evidence="3 5" id="KW-1015">Disulfide bond</keyword>
<dbReference type="Gene3D" id="2.30.230.10">
    <property type="entry name" value="Lipovitellin, beta-sheet shell regions, chain A"/>
    <property type="match status" value="1"/>
</dbReference>
<keyword evidence="4" id="KW-0325">Glycoprotein</keyword>
<feature type="domain" description="Vitellogenin" evidence="8">
    <location>
        <begin position="862"/>
        <end position="1370"/>
    </location>
</feature>
<dbReference type="PROSITE" id="PS50923">
    <property type="entry name" value="SUSHI"/>
    <property type="match status" value="3"/>
</dbReference>
<dbReference type="SMART" id="SM00032">
    <property type="entry name" value="CCP"/>
    <property type="match status" value="3"/>
</dbReference>
<dbReference type="GO" id="GO:0005319">
    <property type="term" value="F:lipid transporter activity"/>
    <property type="evidence" value="ECO:0007669"/>
    <property type="project" value="InterPro"/>
</dbReference>
<keyword evidence="10" id="KW-1185">Reference proteome</keyword>
<feature type="non-terminal residue" evidence="9">
    <location>
        <position position="2231"/>
    </location>
</feature>
<dbReference type="SUPFAM" id="SSF48431">
    <property type="entry name" value="Lipovitellin-phosvitin complex, superhelical domain"/>
    <property type="match status" value="1"/>
</dbReference>
<feature type="domain" description="Sushi" evidence="7">
    <location>
        <begin position="179"/>
        <end position="240"/>
    </location>
</feature>
<evidence type="ECO:0000256" key="2">
    <source>
        <dbReference type="ARBA" id="ARBA00022761"/>
    </source>
</evidence>
<dbReference type="SUPFAM" id="SSF57535">
    <property type="entry name" value="Complement control module/SCR domain"/>
    <property type="match status" value="3"/>
</dbReference>
<dbReference type="InterPro" id="IPR011030">
    <property type="entry name" value="Lipovitellin_superhlx_dom"/>
</dbReference>
<dbReference type="Pfam" id="PF01347">
    <property type="entry name" value="Vitellogenin_N"/>
    <property type="match status" value="1"/>
</dbReference>
<keyword evidence="5" id="KW-0768">Sushi</keyword>
<dbReference type="InterPro" id="IPR050733">
    <property type="entry name" value="Vitellogenin/Apolipophorin"/>
</dbReference>
<sequence length="2231" mass="249999">MHLIIYQTLGEEIGEKSVVAVLTRDRTGRMKNITKRSFGKHGKAFEGDPDRDTCLYSQNTGRYKPLAEFTVYLKRKYSHISYFEVSVQTQQAVNTADIVTDTVLNPVRACTPSVVEPAVAPAFRLRLKFVCDFVSYTDEETFWSYYEKDVNQNITLKFNTTSLSICEIRLFYRKYLQPHQCGSVDIPLHSTIEFVQYGSKYGQMPYYRYGCDKHFKLQGSEEVRCGVSNNWLDPFPSCVPTVQCPIPTETYVQDLVTVVTNFEGLLTYNITGAERAVAIPGSVAIYTCDTLNQTQVMIGDSAPGGQHRLRDAIDADVRKASAIAMAVARPQVPVPERHAHDLHMRIVLSLDVHPDKAQGLRQPALEWDSRSMWSFFSFTNKLVMLITFIEIAYGGALTLIGITATDFNTGELIHEWFRPEPNATNQTELEYYYQSAYGGWGQNQCIQFNVSRQHKWRLRLNDTQPITSFYLSVKPGGMYGGYVNWGTAEQNATARRPIMAKVGATFCKATGIFDYRKRSTHVQFQCNRDPTSADYSDYATGANEIVLYVNPTTMDPGFDPQNISFCSLNIFHSSELCGLPERPLNSIVEVVNQIAIYSCEDGYELIGPKRVACLGNGQWAREFPVCRLKRQYCPQVTDKSGIFSKYQNMAPDGSIVLGTIVTSRCATTLYGITGRPLLVASRTRICQTDGKWSGSQPFCIDSDKYQPKSSGNTYGMSSKALIIIITVAITSVVVFLIIALVVLCHVSQQCYQCFVYCKDSMFNRNKTTGADGNGIVRPESQVDINEINATLAQLASFKPHPREHLSTDTTQCDHHSHEHNHQAHSLLSAWDHAYHDYHHHHPIDPPNCGQVCPRSVSKYGLFEVGQVYTVDVDGQTLINVKEGQTVSLKAKADVQVLGPCEFSLKLRDTEVSGVPNPQELSGELDASPALKFGAHDGKVLGVCAAPQEAVWTLNVKKSVLSAMQVTTKDLTQTQTIEEVDFSGHCTTTYRPTSDTTDPKNVVLEKTKNLNKCHLRRKNISGFNSKSLTLLTEFLRENLPILKSSQRCTQEIKAGHLFSVSCIEEQRLSFQDDSLVRSTLNLKFVGKAPAKAAVTLPATVPLVAQSLLISRDNEDQKNATEAEVLALLKDMCTEVTGDKLSAKVAESFHSLVWALRTLPESGTRTLDKAVKTGELCSSPKLRHLFIGASAFAATDPSLQTLINAYKSDELSEAQITLLLSLVALRSRPSERTIDQFSGLIEKSHSPRPLVLGVSLMVRNYCKKSDSCETAPAVKKIIDTLVKKLRESDCEIERTTIVKALDNIRSAGQPAKEALLERATKSDEDSGVRVAAIQALQRTGDDTVRQKLVELVLKDSEPNEVRTTAFRAVVLSGAATQDQWDAINTVSDPLIQNYVRTHVKALRQSTNANRKKLAEKATNIPEPKSSGFGVSRNVEWSYRGLTIETDVVHPKGSLVPSLYTFGVIYPMGDKDWQLLEVQVRQKGLDKHIQRLFSKGVGGPEVLTQLTEQLMELLAKLKDPKHTHETRLQLSVRLGGKNVLFVDTFEDIHNAIAYLRDKLQARYETDNIDLARGLVGLDSQVEVPTINGFPLLVHLNQTVVAGLKGENNVQESAGTKTRKVRSARNLVEELAAGVRLKVRNYRPGMEWSLRVEINTQTDVQYERIDGRILKLKFNLPADKRTLYKMAQNTRLIDGYGQPRVSNEVQTGDDETIKCRQLFGLDICLKRVWLDNSPIPYPQYAEYYYTKADPSLESIELVLERPAADAKDLKTWTARVNAGQRQYLAQIELQNPEGYPKKVSAKLQSPKRTSTAVVSLDRQQNGDKSNLEIDLKVPEKIDINTKYNIDKTGPESSVEVVVEYQLARPGAKKETLKWTRKASLDYKKEKKSKQINVSFLGELQSTQFPQYNSKVTYYTQLRPYQNSKTDASVEWGPELKDRVRVSHTSKMDVIELRPFQMISENQFVVEVTPLDINYDFKVNSDISMIKSKPKLLSVKLVGKDVNGRPDREIKGEFKYESLEAPVQQIMNASLAYPGNEVSYYSEIKQIKDLTYSGKVIYSPSKGRVVTIEHKESITNPTQKIYVKSEAKTSYSWKPDTSAITLEAGWQEPEIFRYKRVLLVNDKKMNHIDVTYEKTTGALTANSACEFHDRALDIKVDNIYQPKSAQLGVRVGQKSYKFSATRVPKESISVKLDSSENSRLKEFKAKVSRKEKSTLSVVTSDNSEVNAYIDPFGAKE</sequence>
<dbReference type="Pfam" id="PF00084">
    <property type="entry name" value="Sushi"/>
    <property type="match status" value="2"/>
</dbReference>
<evidence type="ECO:0000256" key="5">
    <source>
        <dbReference type="PROSITE-ProRule" id="PRU00302"/>
    </source>
</evidence>
<name>A0A7R9LCQ9_9ACAR</name>
<feature type="transmembrane region" description="Helical" evidence="6">
    <location>
        <begin position="382"/>
        <end position="402"/>
    </location>
</feature>
<evidence type="ECO:0000256" key="1">
    <source>
        <dbReference type="ARBA" id="ARBA00022729"/>
    </source>
</evidence>
<proteinExistence type="predicted"/>
<feature type="domain" description="Sushi" evidence="7">
    <location>
        <begin position="575"/>
        <end position="628"/>
    </location>
</feature>
<feature type="transmembrane region" description="Helical" evidence="6">
    <location>
        <begin position="720"/>
        <end position="743"/>
    </location>
</feature>
<dbReference type="OrthoDB" id="6374144at2759"/>
<comment type="caution">
    <text evidence="5">Lacks conserved residue(s) required for the propagation of feature annotation.</text>
</comment>
<evidence type="ECO:0000256" key="3">
    <source>
        <dbReference type="ARBA" id="ARBA00023157"/>
    </source>
</evidence>
<dbReference type="Gene3D" id="2.10.70.10">
    <property type="entry name" value="Complement Module, domain 1"/>
    <property type="match status" value="2"/>
</dbReference>
<gene>
    <name evidence="9" type="ORF">ONB1V03_LOCUS1841</name>
</gene>
<dbReference type="PANTHER" id="PTHR23345">
    <property type="entry name" value="VITELLOGENIN-RELATED"/>
    <property type="match status" value="1"/>
</dbReference>
<evidence type="ECO:0000259" key="8">
    <source>
        <dbReference type="PROSITE" id="PS51211"/>
    </source>
</evidence>
<dbReference type="PROSITE" id="PS51211">
    <property type="entry name" value="VITELLOGENIN"/>
    <property type="match status" value="1"/>
</dbReference>
<feature type="domain" description="Sushi" evidence="7">
    <location>
        <begin position="631"/>
        <end position="701"/>
    </location>
</feature>
<dbReference type="InterPro" id="IPR015816">
    <property type="entry name" value="Vitellinogen_b-sht_N"/>
</dbReference>